<sequence length="112" mass="10863">MSLPLSRRIAQAALLLGAAAAPLLGAGAAHAAAPQQAGVGGLTALDGTQLGQTVDTTSHKATTLASQGTTQATDTTGRLVGTTTESLPVSGALPDTGALPTTDQLPVNALPL</sequence>
<gene>
    <name evidence="3" type="ORF">HCN08_03420</name>
</gene>
<keyword evidence="2" id="KW-0732">Signal</keyword>
<evidence type="ECO:0000256" key="2">
    <source>
        <dbReference type="SAM" id="SignalP"/>
    </source>
</evidence>
<feature type="region of interest" description="Disordered" evidence="1">
    <location>
        <begin position="59"/>
        <end position="112"/>
    </location>
</feature>
<keyword evidence="3" id="KW-0547">Nucleotide-binding</keyword>
<feature type="signal peptide" evidence="2">
    <location>
        <begin position="1"/>
        <end position="31"/>
    </location>
</feature>
<proteinExistence type="predicted"/>
<evidence type="ECO:0000313" key="3">
    <source>
        <dbReference type="EMBL" id="NJP42467.1"/>
    </source>
</evidence>
<dbReference type="Proteomes" id="UP000734511">
    <property type="component" value="Unassembled WGS sequence"/>
</dbReference>
<evidence type="ECO:0000256" key="1">
    <source>
        <dbReference type="SAM" id="MobiDB-lite"/>
    </source>
</evidence>
<keyword evidence="3" id="KW-0067">ATP-binding</keyword>
<name>A0ABX0ZH41_9ACTN</name>
<comment type="caution">
    <text evidence="3">The sequence shown here is derived from an EMBL/GenBank/DDBJ whole genome shotgun (WGS) entry which is preliminary data.</text>
</comment>
<keyword evidence="4" id="KW-1185">Reference proteome</keyword>
<dbReference type="RefSeq" id="WP_167981346.1">
    <property type="nucleotide sequence ID" value="NZ_JAATEJ010000002.1"/>
</dbReference>
<dbReference type="PROSITE" id="PS51318">
    <property type="entry name" value="TAT"/>
    <property type="match status" value="1"/>
</dbReference>
<feature type="compositionally biased region" description="Polar residues" evidence="1">
    <location>
        <begin position="59"/>
        <end position="72"/>
    </location>
</feature>
<reference evidence="3 4" key="1">
    <citation type="submission" date="2020-03" db="EMBL/GenBank/DDBJ databases">
        <title>WGS of actinomycetes isolated from Thailand.</title>
        <authorList>
            <person name="Thawai C."/>
        </authorList>
    </citation>
    <scope>NUCLEOTIDE SEQUENCE [LARGE SCALE GENOMIC DNA]</scope>
    <source>
        <strain evidence="3 4">PRB2-1</strain>
    </source>
</reference>
<accession>A0ABX0ZH41</accession>
<dbReference type="EMBL" id="JAATEJ010000002">
    <property type="protein sequence ID" value="NJP42467.1"/>
    <property type="molecule type" value="Genomic_DNA"/>
</dbReference>
<feature type="chain" id="PRO_5045106706" evidence="2">
    <location>
        <begin position="32"/>
        <end position="112"/>
    </location>
</feature>
<protein>
    <submittedName>
        <fullName evidence="3">ATP-binding protein</fullName>
    </submittedName>
</protein>
<organism evidence="3 4">
    <name type="scientific">Actinacidiphila epipremni</name>
    <dbReference type="NCBI Taxonomy" id="2053013"/>
    <lineage>
        <taxon>Bacteria</taxon>
        <taxon>Bacillati</taxon>
        <taxon>Actinomycetota</taxon>
        <taxon>Actinomycetes</taxon>
        <taxon>Kitasatosporales</taxon>
        <taxon>Streptomycetaceae</taxon>
        <taxon>Actinacidiphila</taxon>
    </lineage>
</organism>
<dbReference type="InterPro" id="IPR006311">
    <property type="entry name" value="TAT_signal"/>
</dbReference>
<evidence type="ECO:0000313" key="4">
    <source>
        <dbReference type="Proteomes" id="UP000734511"/>
    </source>
</evidence>
<feature type="compositionally biased region" description="Low complexity" evidence="1">
    <location>
        <begin position="73"/>
        <end position="84"/>
    </location>
</feature>
<dbReference type="GO" id="GO:0005524">
    <property type="term" value="F:ATP binding"/>
    <property type="evidence" value="ECO:0007669"/>
    <property type="project" value="UniProtKB-KW"/>
</dbReference>